<accession>A0ABY7DLP8</accession>
<sequence length="712" mass="80059">MYRAVQNYDGSDTEKCINLKAGDVLSAVHALDDTWYLGYNRRTCQTGVFPANCVRLENSIEPGTESFTFTVLKDDKVRKYSEKEANPVISAVYSSVQKVRNAIDEHGIDRNLEGNFEKSAGTDTEICLQESFETSFTTSIAEHRSGKVSSKVKKDEGMDHSKSGDTLTKLKATTDMLFHSGKGRALFLSIIFGVLLTGPIANIVHNAKETGSSMGCTVELITDQARVLQRQLAEPVKDMASYIAKQKQELEAFITNTNEAFVIAKTKLDEIDTAIAAAKSINIIFEFHLHMLLIVICRELCNKLNSIKAVCNLLKSTENFVSNVATKTREAIDNATKFITADVDLKGDFLGNANSSKSAKKIQANINKDVAEKADVLEIIFSILEKVLSVSLLLVFAQSFWYVQRYLAKDCYDNVYITNEFRLHDSMEFDNGRTSVLPLKKRELSKYVRTRSIKLNEFERKYCTIGLAEVLLHVVFSTVIILFDYILYYVLKLIKTHGSIEFGFQGQGRVKIAVKGEGPLAQFYQTMIKGLDLKEGFTANLLLSRCLPKPSAPQWSTVVVLLLLYLLALAFVILSGYGMRLRRKISAYFYPEQEKARVIYLHKTIRHRRAGFQKFLRQQVKSSHKESMVKSQLRFSSWLRSKLFCFDRFLPNKSKQQCSCCEQEDVKGGALLKKCGTEDMNGVCDALFCGECIIALGGICPLCNADEVEMRD</sequence>
<dbReference type="InterPro" id="IPR036028">
    <property type="entry name" value="SH3-like_dom_sf"/>
</dbReference>
<comment type="subcellular location">
    <subcellularLocation>
        <location evidence="1">Membrane</location>
        <topology evidence="1">Multi-pass membrane protein</topology>
    </subcellularLocation>
</comment>
<keyword evidence="3 7" id="KW-0812">Transmembrane</keyword>
<dbReference type="InterPro" id="IPR051856">
    <property type="entry name" value="CSR-E3_Ligase_Protein"/>
</dbReference>
<dbReference type="InterPro" id="IPR012858">
    <property type="entry name" value="DC_STAMP-like"/>
</dbReference>
<dbReference type="Gene3D" id="2.30.30.40">
    <property type="entry name" value="SH3 Domains"/>
    <property type="match status" value="1"/>
</dbReference>
<keyword evidence="10" id="KW-1185">Reference proteome</keyword>
<dbReference type="Proteomes" id="UP001164746">
    <property type="component" value="Chromosome 2"/>
</dbReference>
<dbReference type="Pfam" id="PF07782">
    <property type="entry name" value="DC_STAMP"/>
    <property type="match status" value="1"/>
</dbReference>
<evidence type="ECO:0000256" key="6">
    <source>
        <dbReference type="PROSITE-ProRule" id="PRU00192"/>
    </source>
</evidence>
<dbReference type="SMART" id="SM00326">
    <property type="entry name" value="SH3"/>
    <property type="match status" value="1"/>
</dbReference>
<reference evidence="9" key="1">
    <citation type="submission" date="2022-11" db="EMBL/GenBank/DDBJ databases">
        <title>Centuries of genome instability and evolution in soft-shell clam transmissible cancer (bioRxiv).</title>
        <authorList>
            <person name="Hart S.F.M."/>
            <person name="Yonemitsu M.A."/>
            <person name="Giersch R.M."/>
            <person name="Beal B.F."/>
            <person name="Arriagada G."/>
            <person name="Davis B.W."/>
            <person name="Ostrander E.A."/>
            <person name="Goff S.P."/>
            <person name="Metzger M.J."/>
        </authorList>
    </citation>
    <scope>NUCLEOTIDE SEQUENCE</scope>
    <source>
        <strain evidence="9">MELC-2E11</strain>
        <tissue evidence="9">Siphon/mantle</tissue>
    </source>
</reference>
<gene>
    <name evidence="9" type="ORF">MAR_030134</name>
</gene>
<evidence type="ECO:0000256" key="5">
    <source>
        <dbReference type="ARBA" id="ARBA00023136"/>
    </source>
</evidence>
<keyword evidence="5 7" id="KW-0472">Membrane</keyword>
<dbReference type="SUPFAM" id="SSF50044">
    <property type="entry name" value="SH3-domain"/>
    <property type="match status" value="1"/>
</dbReference>
<feature type="domain" description="SH3" evidence="8">
    <location>
        <begin position="1"/>
        <end position="59"/>
    </location>
</feature>
<protein>
    <submittedName>
        <fullName evidence="9">DCST1-like protein</fullName>
    </submittedName>
</protein>
<feature type="transmembrane region" description="Helical" evidence="7">
    <location>
        <begin position="555"/>
        <end position="577"/>
    </location>
</feature>
<organism evidence="9 10">
    <name type="scientific">Mya arenaria</name>
    <name type="common">Soft-shell clam</name>
    <dbReference type="NCBI Taxonomy" id="6604"/>
    <lineage>
        <taxon>Eukaryota</taxon>
        <taxon>Metazoa</taxon>
        <taxon>Spiralia</taxon>
        <taxon>Lophotrochozoa</taxon>
        <taxon>Mollusca</taxon>
        <taxon>Bivalvia</taxon>
        <taxon>Autobranchia</taxon>
        <taxon>Heteroconchia</taxon>
        <taxon>Euheterodonta</taxon>
        <taxon>Imparidentia</taxon>
        <taxon>Neoheterodontei</taxon>
        <taxon>Myida</taxon>
        <taxon>Myoidea</taxon>
        <taxon>Myidae</taxon>
        <taxon>Mya</taxon>
    </lineage>
</organism>
<feature type="transmembrane region" description="Helical" evidence="7">
    <location>
        <begin position="470"/>
        <end position="491"/>
    </location>
</feature>
<evidence type="ECO:0000256" key="7">
    <source>
        <dbReference type="SAM" id="Phobius"/>
    </source>
</evidence>
<evidence type="ECO:0000256" key="4">
    <source>
        <dbReference type="ARBA" id="ARBA00022989"/>
    </source>
</evidence>
<evidence type="ECO:0000313" key="9">
    <source>
        <dbReference type="EMBL" id="WAQ97444.1"/>
    </source>
</evidence>
<feature type="transmembrane region" description="Helical" evidence="7">
    <location>
        <begin position="185"/>
        <end position="204"/>
    </location>
</feature>
<keyword evidence="2 6" id="KW-0728">SH3 domain</keyword>
<evidence type="ECO:0000259" key="8">
    <source>
        <dbReference type="PROSITE" id="PS50002"/>
    </source>
</evidence>
<name>A0ABY7DLP8_MYAAR</name>
<dbReference type="PROSITE" id="PS50002">
    <property type="entry name" value="SH3"/>
    <property type="match status" value="1"/>
</dbReference>
<dbReference type="PANTHER" id="PTHR21041">
    <property type="entry name" value="DENDRITIC CELL-SPECIFIC TRANSMEMBRANE PROTEIN"/>
    <property type="match status" value="1"/>
</dbReference>
<evidence type="ECO:0000256" key="2">
    <source>
        <dbReference type="ARBA" id="ARBA00022443"/>
    </source>
</evidence>
<evidence type="ECO:0000313" key="10">
    <source>
        <dbReference type="Proteomes" id="UP001164746"/>
    </source>
</evidence>
<dbReference type="Pfam" id="PF07653">
    <property type="entry name" value="SH3_2"/>
    <property type="match status" value="1"/>
</dbReference>
<dbReference type="EMBL" id="CP111013">
    <property type="protein sequence ID" value="WAQ97444.1"/>
    <property type="molecule type" value="Genomic_DNA"/>
</dbReference>
<keyword evidence="4 7" id="KW-1133">Transmembrane helix</keyword>
<evidence type="ECO:0000256" key="1">
    <source>
        <dbReference type="ARBA" id="ARBA00004141"/>
    </source>
</evidence>
<proteinExistence type="predicted"/>
<dbReference type="InterPro" id="IPR001452">
    <property type="entry name" value="SH3_domain"/>
</dbReference>
<evidence type="ECO:0000256" key="3">
    <source>
        <dbReference type="ARBA" id="ARBA00022692"/>
    </source>
</evidence>